<keyword evidence="2" id="KW-1185">Reference proteome</keyword>
<name>A0A0D8HCS4_9ACTN</name>
<gene>
    <name evidence="1" type="ORF">AXFE_35560</name>
</gene>
<evidence type="ECO:0000313" key="2">
    <source>
        <dbReference type="Proteomes" id="UP000032360"/>
    </source>
</evidence>
<organism evidence="1 2">
    <name type="scientific">Acidithrix ferrooxidans</name>
    <dbReference type="NCBI Taxonomy" id="1280514"/>
    <lineage>
        <taxon>Bacteria</taxon>
        <taxon>Bacillati</taxon>
        <taxon>Actinomycetota</taxon>
        <taxon>Acidimicrobiia</taxon>
        <taxon>Acidimicrobiales</taxon>
        <taxon>Acidimicrobiaceae</taxon>
        <taxon>Acidithrix</taxon>
    </lineage>
</organism>
<dbReference type="EMBL" id="JXYS01000139">
    <property type="protein sequence ID" value="KJF15592.1"/>
    <property type="molecule type" value="Genomic_DNA"/>
</dbReference>
<dbReference type="AlphaFoldDB" id="A0A0D8HCS4"/>
<evidence type="ECO:0008006" key="3">
    <source>
        <dbReference type="Google" id="ProtNLM"/>
    </source>
</evidence>
<reference evidence="1 2" key="1">
    <citation type="submission" date="2015-01" db="EMBL/GenBank/DDBJ databases">
        <title>Draft genome of the acidophilic iron oxidizer Acidithrix ferrooxidans strain Py-F3.</title>
        <authorList>
            <person name="Poehlein A."/>
            <person name="Eisen S."/>
            <person name="Schloemann M."/>
            <person name="Johnson B.D."/>
            <person name="Daniel R."/>
            <person name="Muehling M."/>
        </authorList>
    </citation>
    <scope>NUCLEOTIDE SEQUENCE [LARGE SCALE GENOMIC DNA]</scope>
    <source>
        <strain evidence="1 2">Py-F3</strain>
    </source>
</reference>
<sequence length="103" mass="11891">MPEYRRGVNKSQVAEAVGRDTPWWRDPNWAVIDRDLRESDASQLSYYPSALDDIRIGGLYMLYGPRRVGKSVLVKRTVQALLDQGVNPRQIIRVTVDVRFRCI</sequence>
<evidence type="ECO:0000313" key="1">
    <source>
        <dbReference type="EMBL" id="KJF15592.1"/>
    </source>
</evidence>
<dbReference type="OrthoDB" id="9771844at2"/>
<accession>A0A0D8HCS4</accession>
<proteinExistence type="predicted"/>
<comment type="caution">
    <text evidence="1">The sequence shown here is derived from an EMBL/GenBank/DDBJ whole genome shotgun (WGS) entry which is preliminary data.</text>
</comment>
<protein>
    <recommendedName>
        <fullName evidence="3">AAA domain-containing protein</fullName>
    </recommendedName>
</protein>
<dbReference type="Proteomes" id="UP000032360">
    <property type="component" value="Unassembled WGS sequence"/>
</dbReference>
<dbReference type="RefSeq" id="WP_052607162.1">
    <property type="nucleotide sequence ID" value="NZ_JXYS01000139.1"/>
</dbReference>